<evidence type="ECO:0000313" key="2">
    <source>
        <dbReference type="EMBL" id="TKA44038.1"/>
    </source>
</evidence>
<sequence length="858" mass="90135">MAENIPDLLRNPLHFLLHLVQVLVLAAAIEGSRPGGPCDREVVSAAVLDLEAAEEVVGAAVVVGLGDVTKVLEEAETGLTVALGEVVGWAVLIVAMVELLSYVLLGLTLELLVKALVGLTAVLLSDVLLGLIEELLALDLAPPIELLGLVALDVAELDLAELETLELCTVDDTEADFVLVAEVLTGEDAEPVEDALELLAVEELPGALYGTDTDADDVDALDVLPTDDDVPEVLTGEDTEADVLDTTEVLPETDVALAVADEVEDWLAELHSHTLDAGPDEVVDGAELVEFAETEIEADAVVELLSEVAIDELDVVVEPPRMIVVGPVSGMEVVMVEPPSTVLLLVVVFALADGIVTLAELDDAVVVESVTGALWVWTTEVPFVKLDELIVVLPVPDRVGEVALTVTEPLPTDAVDETEPVVVAFALTDTVPLGKLLVTGAEWVVKLVTLWLVVPFALFVAVELTPVPVMEGVVALAVMENVELTPVPVERGLVALAVIENVELTPVPMERVLVALAVFENLELTPVPVALGLVALAVTENPELAVVVPFALVWLTPVPVGPAEGVVALAEMEKLRLAVGDVAFTATDELDTPVPVGPADDVVAFAEIEKLLLALVVALAVIGAECLVALTLGVVAFTTTEELFTPVPVGPTVGEVAFAVMEKPLLALLVVVPLPVGPAEGVVPLAVTENPLLALAVEVALPVMGAEWVCSTVVPFSVHMLVNVVNVVNWVSLAEVGVVAADVVTGETTAEPLVVPFALLVALTVIDVLGVLDMLELLKLDEVKMELVALDVVEIELLVLDETELDETEPVVVAFALTVGMDKEAEVEDEEELSRMVETGCEWLPVVIAILTSDVRTG</sequence>
<dbReference type="AlphaFoldDB" id="A0A4U0V5M1"/>
<organism evidence="2 3">
    <name type="scientific">Friedmanniomyces endolithicus</name>
    <dbReference type="NCBI Taxonomy" id="329885"/>
    <lineage>
        <taxon>Eukaryota</taxon>
        <taxon>Fungi</taxon>
        <taxon>Dikarya</taxon>
        <taxon>Ascomycota</taxon>
        <taxon>Pezizomycotina</taxon>
        <taxon>Dothideomycetes</taxon>
        <taxon>Dothideomycetidae</taxon>
        <taxon>Mycosphaerellales</taxon>
        <taxon>Teratosphaeriaceae</taxon>
        <taxon>Friedmanniomyces</taxon>
    </lineage>
</organism>
<keyword evidence="1" id="KW-0812">Transmembrane</keyword>
<name>A0A4U0V5M1_9PEZI</name>
<evidence type="ECO:0000313" key="3">
    <source>
        <dbReference type="Proteomes" id="UP000310066"/>
    </source>
</evidence>
<protein>
    <submittedName>
        <fullName evidence="2">Uncharacterized protein</fullName>
    </submittedName>
</protein>
<feature type="transmembrane region" description="Helical" evidence="1">
    <location>
        <begin position="86"/>
        <end position="105"/>
    </location>
</feature>
<dbReference type="EMBL" id="NAJP01000016">
    <property type="protein sequence ID" value="TKA44038.1"/>
    <property type="molecule type" value="Genomic_DNA"/>
</dbReference>
<keyword evidence="1" id="KW-0472">Membrane</keyword>
<reference evidence="2 3" key="1">
    <citation type="submission" date="2017-03" db="EMBL/GenBank/DDBJ databases">
        <title>Genomes of endolithic fungi from Antarctica.</title>
        <authorList>
            <person name="Coleine C."/>
            <person name="Masonjones S."/>
            <person name="Stajich J.E."/>
        </authorList>
    </citation>
    <scope>NUCLEOTIDE SEQUENCE [LARGE SCALE GENOMIC DNA]</scope>
    <source>
        <strain evidence="2 3">CCFEE 5311</strain>
    </source>
</reference>
<accession>A0A4U0V5M1</accession>
<feature type="transmembrane region" description="Helical" evidence="1">
    <location>
        <begin position="12"/>
        <end position="29"/>
    </location>
</feature>
<gene>
    <name evidence="2" type="ORF">B0A54_04804</name>
</gene>
<feature type="transmembrane region" description="Helical" evidence="1">
    <location>
        <begin position="753"/>
        <end position="775"/>
    </location>
</feature>
<dbReference type="Proteomes" id="UP000310066">
    <property type="component" value="Unassembled WGS sequence"/>
</dbReference>
<keyword evidence="1" id="KW-1133">Transmembrane helix</keyword>
<feature type="transmembrane region" description="Helical" evidence="1">
    <location>
        <begin position="611"/>
        <end position="637"/>
    </location>
</feature>
<proteinExistence type="predicted"/>
<comment type="caution">
    <text evidence="2">The sequence shown here is derived from an EMBL/GenBank/DDBJ whole genome shotgun (WGS) entry which is preliminary data.</text>
</comment>
<evidence type="ECO:0000256" key="1">
    <source>
        <dbReference type="SAM" id="Phobius"/>
    </source>
</evidence>
<feature type="transmembrane region" description="Helical" evidence="1">
    <location>
        <begin position="111"/>
        <end position="132"/>
    </location>
</feature>